<dbReference type="InterPro" id="IPR050773">
    <property type="entry name" value="CbxX/CfxQ_RuBisCO_ESX"/>
</dbReference>
<evidence type="ECO:0000313" key="6">
    <source>
        <dbReference type="Proteomes" id="UP000660381"/>
    </source>
</evidence>
<dbReference type="Gene3D" id="3.40.50.300">
    <property type="entry name" value="P-loop containing nucleotide triphosphate hydrolases"/>
    <property type="match status" value="1"/>
</dbReference>
<dbReference type="RefSeq" id="WP_190906815.1">
    <property type="nucleotide sequence ID" value="NZ_JACJTQ010000015.1"/>
</dbReference>
<dbReference type="InterPro" id="IPR000641">
    <property type="entry name" value="CbxX/CfxQ"/>
</dbReference>
<feature type="domain" description="AAA+ ATPase" evidence="4">
    <location>
        <begin position="83"/>
        <end position="222"/>
    </location>
</feature>
<organism evidence="5 6">
    <name type="scientific">Anabaena catenula FACHB-362</name>
    <dbReference type="NCBI Taxonomy" id="2692877"/>
    <lineage>
        <taxon>Bacteria</taxon>
        <taxon>Bacillati</taxon>
        <taxon>Cyanobacteriota</taxon>
        <taxon>Cyanophyceae</taxon>
        <taxon>Nostocales</taxon>
        <taxon>Nostocaceae</taxon>
        <taxon>Anabaena</taxon>
    </lineage>
</organism>
<evidence type="ECO:0000256" key="2">
    <source>
        <dbReference type="ARBA" id="ARBA00022741"/>
    </source>
</evidence>
<name>A0ABR8J484_9NOST</name>
<dbReference type="Pfam" id="PF00004">
    <property type="entry name" value="AAA"/>
    <property type="match status" value="1"/>
</dbReference>
<dbReference type="PANTHER" id="PTHR43392:SF2">
    <property type="entry name" value="AAA-TYPE ATPASE FAMILY PROTEIN _ ANKYRIN REPEAT FAMILY PROTEIN"/>
    <property type="match status" value="1"/>
</dbReference>
<protein>
    <submittedName>
        <fullName evidence="5">AAA family ATPase</fullName>
    </submittedName>
</protein>
<dbReference type="InterPro" id="IPR003959">
    <property type="entry name" value="ATPase_AAA_core"/>
</dbReference>
<proteinExistence type="inferred from homology"/>
<dbReference type="Proteomes" id="UP000660381">
    <property type="component" value="Unassembled WGS sequence"/>
</dbReference>
<evidence type="ECO:0000256" key="1">
    <source>
        <dbReference type="ARBA" id="ARBA00010378"/>
    </source>
</evidence>
<dbReference type="PRINTS" id="PR00819">
    <property type="entry name" value="CBXCFQXSUPER"/>
</dbReference>
<dbReference type="EMBL" id="JACJTQ010000015">
    <property type="protein sequence ID" value="MBD2692418.1"/>
    <property type="molecule type" value="Genomic_DNA"/>
</dbReference>
<dbReference type="Pfam" id="PF17866">
    <property type="entry name" value="AAA_lid_6"/>
    <property type="match status" value="1"/>
</dbReference>
<dbReference type="Gene3D" id="1.10.8.60">
    <property type="match status" value="1"/>
</dbReference>
<dbReference type="InterPro" id="IPR041627">
    <property type="entry name" value="AAA_lid_6"/>
</dbReference>
<keyword evidence="3" id="KW-0067">ATP-binding</keyword>
<dbReference type="SMART" id="SM00382">
    <property type="entry name" value="AAA"/>
    <property type="match status" value="1"/>
</dbReference>
<evidence type="ECO:0000313" key="5">
    <source>
        <dbReference type="EMBL" id="MBD2692418.1"/>
    </source>
</evidence>
<evidence type="ECO:0000256" key="3">
    <source>
        <dbReference type="ARBA" id="ARBA00022840"/>
    </source>
</evidence>
<accession>A0ABR8J484</accession>
<reference evidence="5 6" key="1">
    <citation type="journal article" date="2020" name="ISME J.">
        <title>Comparative genomics reveals insights into cyanobacterial evolution and habitat adaptation.</title>
        <authorList>
            <person name="Chen M.Y."/>
            <person name="Teng W.K."/>
            <person name="Zhao L."/>
            <person name="Hu C.X."/>
            <person name="Zhou Y.K."/>
            <person name="Han B.P."/>
            <person name="Song L.R."/>
            <person name="Shu W.S."/>
        </authorList>
    </citation>
    <scope>NUCLEOTIDE SEQUENCE [LARGE SCALE GENOMIC DNA]</scope>
    <source>
        <strain evidence="5 6">FACHB-362</strain>
    </source>
</reference>
<keyword evidence="2" id="KW-0547">Nucleotide-binding</keyword>
<sequence length="304" mass="34689">MTYRDPDIEAELQRMKRELNISGSKKVNSTGNHDSKSQGLDHVIKKLNHLVGMENVKNDINTFINFLKVQQMRKEQGLPNISISLHSVFCGPPGTGKTTVARLMGEIYKELGILSQGHLVETDRSGLVAGYVGQTALKVDEVVKSALDGVLFIDEAYALAPAGSGKDFGQEAIDTLLKRMEDYRDRLVVIVAGYSDEMSRFIDANPGLQSRFNRYFYFDDYKPEELLNIFEEICKQQHYRITPRGKEKLLKHFTKLYSEKNNSFGNGRLVRNIFEKTIERQANRLVKIAEVNKEMMMNITWEDI</sequence>
<dbReference type="InterPro" id="IPR027417">
    <property type="entry name" value="P-loop_NTPase"/>
</dbReference>
<gene>
    <name evidence="5" type="ORF">H6G68_11735</name>
</gene>
<dbReference type="SUPFAM" id="SSF52540">
    <property type="entry name" value="P-loop containing nucleoside triphosphate hydrolases"/>
    <property type="match status" value="1"/>
</dbReference>
<evidence type="ECO:0000259" key="4">
    <source>
        <dbReference type="SMART" id="SM00382"/>
    </source>
</evidence>
<dbReference type="PANTHER" id="PTHR43392">
    <property type="entry name" value="AAA-TYPE ATPASE FAMILY PROTEIN / ANKYRIN REPEAT FAMILY PROTEIN"/>
    <property type="match status" value="1"/>
</dbReference>
<dbReference type="InterPro" id="IPR003593">
    <property type="entry name" value="AAA+_ATPase"/>
</dbReference>
<keyword evidence="6" id="KW-1185">Reference proteome</keyword>
<dbReference type="CDD" id="cd00009">
    <property type="entry name" value="AAA"/>
    <property type="match status" value="1"/>
</dbReference>
<comment type="similarity">
    <text evidence="1">Belongs to the CbxX/CfxQ family.</text>
</comment>
<comment type="caution">
    <text evidence="5">The sequence shown here is derived from an EMBL/GenBank/DDBJ whole genome shotgun (WGS) entry which is preliminary data.</text>
</comment>